<dbReference type="Proteomes" id="UP001208689">
    <property type="component" value="Chromosome"/>
</dbReference>
<keyword evidence="1" id="KW-0812">Transmembrane</keyword>
<keyword evidence="3" id="KW-1185">Reference proteome</keyword>
<keyword evidence="1" id="KW-1133">Transmembrane helix</keyword>
<protein>
    <recommendedName>
        <fullName evidence="4">Cohesin domain-containing protein</fullName>
    </recommendedName>
</protein>
<sequence length="212" mass="23846">MQVLTIRRSRYPFTKTRSKSNGKISKQERHTAIIFIIGMCLFGGFTFSFLIASKSAPFLSIFNAPDQLVVKNNMVGIHSYAEGDNYYLDALFFDLISLKQIESFSFSSASLKVLIYADETKLCELNYNEGINDLGSMLEGSSKSFGICFLNNQNADQNLDPEETVQFYLFFGQSVTFQTDSHVNIVIESSDFGFELDFKIPSINNSGFSIVK</sequence>
<evidence type="ECO:0000313" key="2">
    <source>
        <dbReference type="EMBL" id="UYP44399.1"/>
    </source>
</evidence>
<evidence type="ECO:0000313" key="3">
    <source>
        <dbReference type="Proteomes" id="UP001208689"/>
    </source>
</evidence>
<name>A0ABY6HPK7_9ARCH</name>
<dbReference type="EMBL" id="CP104013">
    <property type="protein sequence ID" value="UYP44399.1"/>
    <property type="molecule type" value="Genomic_DNA"/>
</dbReference>
<feature type="transmembrane region" description="Helical" evidence="1">
    <location>
        <begin position="32"/>
        <end position="52"/>
    </location>
</feature>
<accession>A0ABY6HPK7</accession>
<gene>
    <name evidence="2" type="ORF">NEF87_000684</name>
</gene>
<evidence type="ECO:0000256" key="1">
    <source>
        <dbReference type="SAM" id="Phobius"/>
    </source>
</evidence>
<keyword evidence="1" id="KW-0472">Membrane</keyword>
<organism evidence="2 3">
    <name type="scientific">Candidatus Lokiarchaeum ossiferum</name>
    <dbReference type="NCBI Taxonomy" id="2951803"/>
    <lineage>
        <taxon>Archaea</taxon>
        <taxon>Promethearchaeati</taxon>
        <taxon>Promethearchaeota</taxon>
        <taxon>Promethearchaeia</taxon>
        <taxon>Promethearchaeales</taxon>
        <taxon>Promethearchaeaceae</taxon>
        <taxon>Candidatus Lokiarchaeum</taxon>
    </lineage>
</organism>
<proteinExistence type="predicted"/>
<evidence type="ECO:0008006" key="4">
    <source>
        <dbReference type="Google" id="ProtNLM"/>
    </source>
</evidence>
<reference evidence="2" key="1">
    <citation type="submission" date="2022-09" db="EMBL/GenBank/DDBJ databases">
        <title>Actin cytoskeleton and complex cell architecture in an #Asgard archaeon.</title>
        <authorList>
            <person name="Ponce Toledo R.I."/>
            <person name="Schleper C."/>
            <person name="Rodrigues Oliveira T."/>
            <person name="Wollweber F."/>
            <person name="Xu J."/>
            <person name="Rittmann S."/>
            <person name="Klingl A."/>
            <person name="Pilhofer M."/>
        </authorList>
    </citation>
    <scope>NUCLEOTIDE SEQUENCE</scope>
    <source>
        <strain evidence="2">B-35</strain>
    </source>
</reference>